<reference evidence="2" key="1">
    <citation type="journal article" date="2022" name="Front. Microbiol.">
        <title>New perspectives on an old grouping: The genomic and phenotypic variability of Oxalobacter formigenes and the implications for calcium oxalate stone prevention.</title>
        <authorList>
            <person name="Chmiel J.A."/>
            <person name="Carr C."/>
            <person name="Stuivenberg G.A."/>
            <person name="Venema R."/>
            <person name="Chanyi R.M."/>
            <person name="Al K.F."/>
            <person name="Giguere D."/>
            <person name="Say H."/>
            <person name="Akouris P.P."/>
            <person name="Dominguez Romero S.A."/>
            <person name="Kwong A."/>
            <person name="Tai V."/>
            <person name="Koval S.F."/>
            <person name="Razvi H."/>
            <person name="Bjazevic J."/>
            <person name="Burton J.P."/>
        </authorList>
    </citation>
    <scope>NUCLEOTIDE SEQUENCE</scope>
    <source>
        <strain evidence="2">OxK</strain>
    </source>
</reference>
<dbReference type="AlphaFoldDB" id="A0A9E9NV17"/>
<accession>A0A9E9NV17</accession>
<dbReference type="Pfam" id="PF13180">
    <property type="entry name" value="PDZ_2"/>
    <property type="match status" value="1"/>
</dbReference>
<dbReference type="InterPro" id="IPR036034">
    <property type="entry name" value="PDZ_sf"/>
</dbReference>
<dbReference type="InterPro" id="IPR007963">
    <property type="entry name" value="Peptidase_M61_catalytic"/>
</dbReference>
<protein>
    <submittedName>
        <fullName evidence="2">M61 family metallopeptidase</fullName>
    </submittedName>
</protein>
<dbReference type="InterPro" id="IPR001478">
    <property type="entry name" value="PDZ"/>
</dbReference>
<organism evidence="2">
    <name type="scientific">Oxalobacter aliiformigenes</name>
    <dbReference type="NCBI Taxonomy" id="2946593"/>
    <lineage>
        <taxon>Bacteria</taxon>
        <taxon>Pseudomonadati</taxon>
        <taxon>Pseudomonadota</taxon>
        <taxon>Betaproteobacteria</taxon>
        <taxon>Burkholderiales</taxon>
        <taxon>Oxalobacteraceae</taxon>
        <taxon>Oxalobacter</taxon>
    </lineage>
</organism>
<dbReference type="EMBL" id="CP098251">
    <property type="protein sequence ID" value="WAV92147.1"/>
    <property type="molecule type" value="Genomic_DNA"/>
</dbReference>
<dbReference type="Gene3D" id="2.30.42.10">
    <property type="match status" value="1"/>
</dbReference>
<proteinExistence type="predicted"/>
<dbReference type="InterPro" id="IPR040756">
    <property type="entry name" value="Peptidase_M61_N"/>
</dbReference>
<evidence type="ECO:0000259" key="1">
    <source>
        <dbReference type="PROSITE" id="PS50106"/>
    </source>
</evidence>
<feature type="domain" description="PDZ" evidence="1">
    <location>
        <begin position="481"/>
        <end position="566"/>
    </location>
</feature>
<dbReference type="PIRSF" id="PIRSF016493">
    <property type="entry name" value="Glycyl_aminpptds"/>
    <property type="match status" value="1"/>
</dbReference>
<name>A0A9E9NV17_9BURK</name>
<dbReference type="PROSITE" id="PS50106">
    <property type="entry name" value="PDZ"/>
    <property type="match status" value="1"/>
</dbReference>
<gene>
    <name evidence="2" type="ORF">NB646_01625</name>
</gene>
<dbReference type="SUPFAM" id="SSF55486">
    <property type="entry name" value="Metalloproteases ('zincins'), catalytic domain"/>
    <property type="match status" value="1"/>
</dbReference>
<dbReference type="Gene3D" id="1.10.390.10">
    <property type="entry name" value="Neutral Protease Domain 2"/>
    <property type="match status" value="1"/>
</dbReference>
<dbReference type="Gene3D" id="2.60.40.3650">
    <property type="match status" value="1"/>
</dbReference>
<dbReference type="RefSeq" id="WP_269316396.1">
    <property type="nucleotide sequence ID" value="NZ_CP098251.1"/>
</dbReference>
<dbReference type="SUPFAM" id="SSF50156">
    <property type="entry name" value="PDZ domain-like"/>
    <property type="match status" value="1"/>
</dbReference>
<dbReference type="Pfam" id="PF17899">
    <property type="entry name" value="Peptidase_M61_N"/>
    <property type="match status" value="1"/>
</dbReference>
<sequence>MTQAIHYSIETLDLNAHLFRVTVTVTDPDEKGQLFRLPAWIPGSYMIREFARNIVQIHAVCKDLPVSLSKLDKHTWQATPCPGALTVTYDVYAWDLSVRSAHLDQTHAFFNGSSVFLQAIGHETVPHIVDIRKPADPAAKSWRVATALPEYEAKRYGFGTYRAENYDELIDSPVEMGNFILGRFEAFGIPHEIAITGRVPNIDLERIENDLRKICETEIALFEPEIRKAPVTRYIFLIMVVKNGYGGLEHRSSTALLCSRSSLPAKNSHATAPQKINEDYLQFLGLCSHEYFHTWNVKRIKPAVFAPYDLQQETYTRLLWLFEGFTSYYDDLTIARSGIIDASTYLQQIANTINNVMRGRGHLKQSVAEASFDAWIKYYRQDENSPNALVSYYTKGSLVALALDLTIRLETNHSKSLDDVMRALWQRYGRDFYRGKNRGITDSEAETLIQEISGLNLREFFQKYIYGTETPPLKDLLASFGVSMNDMSNNTKPGLDIRVKRSGSDCLVTHVYEGGTAHRAGISAGDVLLAIDGLRVSAENPVANLEKQLARYSIGETVSIHVFRRDELMKFDTVLVGEHAPKYTLTLSREETASMKDARRHWLQSQKT</sequence>
<dbReference type="Proteomes" id="UP001164819">
    <property type="component" value="Chromosome"/>
</dbReference>
<evidence type="ECO:0000313" key="2">
    <source>
        <dbReference type="EMBL" id="WAV92147.1"/>
    </source>
</evidence>
<dbReference type="Pfam" id="PF05299">
    <property type="entry name" value="Peptidase_M61"/>
    <property type="match status" value="1"/>
</dbReference>
<dbReference type="InterPro" id="IPR024191">
    <property type="entry name" value="Peptidase_M61"/>
</dbReference>
<dbReference type="InterPro" id="IPR027268">
    <property type="entry name" value="Peptidase_M4/M1_CTD_sf"/>
</dbReference>
<dbReference type="SMART" id="SM00228">
    <property type="entry name" value="PDZ"/>
    <property type="match status" value="1"/>
</dbReference>